<organism evidence="3 4">
    <name type="scientific">Burkholderia ambifaria (strain ATCC BAA-244 / DSM 16087 / CCUG 44356 / LMG 19182 / AMMD)</name>
    <name type="common">Burkholderia cepacia (strain AMMD)</name>
    <dbReference type="NCBI Taxonomy" id="339670"/>
    <lineage>
        <taxon>Bacteria</taxon>
        <taxon>Pseudomonadati</taxon>
        <taxon>Pseudomonadota</taxon>
        <taxon>Betaproteobacteria</taxon>
        <taxon>Burkholderiales</taxon>
        <taxon>Burkholderiaceae</taxon>
        <taxon>Burkholderia</taxon>
        <taxon>Burkholderia cepacia complex</taxon>
    </lineage>
</organism>
<dbReference type="SUPFAM" id="SSF159594">
    <property type="entry name" value="XCC0632-like"/>
    <property type="match status" value="1"/>
</dbReference>
<proteinExistence type="predicted"/>
<reference evidence="3" key="1">
    <citation type="submission" date="2009-01" db="EMBL/GenBank/DDBJ databases">
        <title>Complete sequence of Chromosome 1 of Burkholderia cepacia AMMD.</title>
        <authorList>
            <consortium name="US DOE Joint Genome Institute"/>
            <person name="Copeland A."/>
            <person name="Lucas S."/>
            <person name="Lapidus A."/>
            <person name="Barry K."/>
            <person name="Detter J.C."/>
            <person name="Glavina del Rio T."/>
            <person name="Hammon N."/>
            <person name="Israni S."/>
            <person name="Pitluck S."/>
            <person name="Bruce D."/>
            <person name="Chain P."/>
            <person name="Malfatti S."/>
            <person name="Shin M."/>
            <person name="Vergez L."/>
            <person name="Schmutz J."/>
            <person name="Larimer F."/>
            <person name="Land M."/>
            <person name="Hauser L."/>
            <person name="Kyrpides N."/>
            <person name="Kim E."/>
            <person name="Parke J."/>
            <person name="Coenye T."/>
            <person name="Konstantinidis K."/>
            <person name="Ramette A."/>
            <person name="Tiedje J."/>
            <person name="Richardson P."/>
        </authorList>
    </citation>
    <scope>NUCLEOTIDE SEQUENCE [LARGE SCALE GENOMIC DNA]</scope>
    <source>
        <strain evidence="3">AMMD</strain>
    </source>
</reference>
<name>Q0BBH0_BURCM</name>
<accession>Q0BBH0</accession>
<dbReference type="Gene3D" id="3.40.50.10610">
    <property type="entry name" value="ABC-type transport auxiliary lipoprotein component"/>
    <property type="match status" value="1"/>
</dbReference>
<dbReference type="AlphaFoldDB" id="Q0BBH0"/>
<gene>
    <name evidence="3" type="ordered locus">Bamb_2947</name>
</gene>
<keyword evidence="4" id="KW-1185">Reference proteome</keyword>
<dbReference type="eggNOG" id="COG3218">
    <property type="taxonomic scope" value="Bacteria"/>
</dbReference>
<feature type="region of interest" description="Disordered" evidence="1">
    <location>
        <begin position="1"/>
        <end position="20"/>
    </location>
</feature>
<feature type="domain" description="ABC-type transport auxiliary lipoprotein component" evidence="2">
    <location>
        <begin position="70"/>
        <end position="226"/>
    </location>
</feature>
<dbReference type="Pfam" id="PF03886">
    <property type="entry name" value="ABC_trans_aux"/>
    <property type="match status" value="1"/>
</dbReference>
<protein>
    <submittedName>
        <fullName evidence="3">ABC-type uncharacterized transport system auxiliary component-like protein</fullName>
    </submittedName>
</protein>
<evidence type="ECO:0000313" key="3">
    <source>
        <dbReference type="EMBL" id="ABI88503.1"/>
    </source>
</evidence>
<evidence type="ECO:0000313" key="4">
    <source>
        <dbReference type="Proteomes" id="UP000000662"/>
    </source>
</evidence>
<dbReference type="InterPro" id="IPR005586">
    <property type="entry name" value="ABC_trans_aux"/>
</dbReference>
<dbReference type="EMBL" id="CP000440">
    <property type="protein sequence ID" value="ABI88503.1"/>
    <property type="molecule type" value="Genomic_DNA"/>
</dbReference>
<sequence length="238" mass="24563">MTGSASPSTARPGARPGTDAIETGNIMQEHAMPRILDRALRPAATTLAILMLAFAAGCAGNGTALSNVRYDLGPAASVVTAGTGPALKVLDVAAPDALDTDKFVYRLTYADAQRTAVYRDSRWTAPPAQLLTQRLRGALSSRGAVLEGSDGVRAPTLKVDLNEFEQVFDGESQSHGAVTARATLMQDGKVLGQRTFVARAPSSTPDAAGGARALAAASDELVSQIAAWVGVQAYAGNP</sequence>
<dbReference type="Proteomes" id="UP000000662">
    <property type="component" value="Chromosome 1"/>
</dbReference>
<evidence type="ECO:0000259" key="2">
    <source>
        <dbReference type="Pfam" id="PF03886"/>
    </source>
</evidence>
<evidence type="ECO:0000256" key="1">
    <source>
        <dbReference type="SAM" id="MobiDB-lite"/>
    </source>
</evidence>
<dbReference type="KEGG" id="bam:Bamb_2947"/>